<feature type="compositionally biased region" description="Basic and acidic residues" evidence="3">
    <location>
        <begin position="81"/>
        <end position="99"/>
    </location>
</feature>
<dbReference type="Proteomes" id="UP001458880">
    <property type="component" value="Unassembled WGS sequence"/>
</dbReference>
<keyword evidence="6" id="KW-1185">Reference proteome</keyword>
<keyword evidence="1 2" id="KW-0193">Cuticle</keyword>
<feature type="signal peptide" evidence="4">
    <location>
        <begin position="1"/>
        <end position="17"/>
    </location>
</feature>
<evidence type="ECO:0000313" key="5">
    <source>
        <dbReference type="EMBL" id="KAK9744717.1"/>
    </source>
</evidence>
<comment type="caution">
    <text evidence="5">The sequence shown here is derived from an EMBL/GenBank/DDBJ whole genome shotgun (WGS) entry which is preliminary data.</text>
</comment>
<dbReference type="EMBL" id="JASPKY010000055">
    <property type="protein sequence ID" value="KAK9744717.1"/>
    <property type="molecule type" value="Genomic_DNA"/>
</dbReference>
<dbReference type="PROSITE" id="PS51155">
    <property type="entry name" value="CHIT_BIND_RR_2"/>
    <property type="match status" value="1"/>
</dbReference>
<dbReference type="PANTHER" id="PTHR12236:SF75">
    <property type="entry name" value="CUTICULAR PROTEIN 62BB, ISOFORM A"/>
    <property type="match status" value="1"/>
</dbReference>
<feature type="compositionally biased region" description="Basic and acidic residues" evidence="3">
    <location>
        <begin position="55"/>
        <end position="65"/>
    </location>
</feature>
<evidence type="ECO:0000256" key="1">
    <source>
        <dbReference type="ARBA" id="ARBA00022460"/>
    </source>
</evidence>
<evidence type="ECO:0000256" key="3">
    <source>
        <dbReference type="SAM" id="MobiDB-lite"/>
    </source>
</evidence>
<dbReference type="PANTHER" id="PTHR12236">
    <property type="entry name" value="STRUCTURAL CONTITUENT OF CUTICLE"/>
    <property type="match status" value="1"/>
</dbReference>
<dbReference type="GO" id="GO:0042302">
    <property type="term" value="F:structural constituent of cuticle"/>
    <property type="evidence" value="ECO:0007669"/>
    <property type="project" value="UniProtKB-UniRule"/>
</dbReference>
<dbReference type="Pfam" id="PF00379">
    <property type="entry name" value="Chitin_bind_4"/>
    <property type="match status" value="1"/>
</dbReference>
<name>A0AAW1MEE2_POPJA</name>
<feature type="chain" id="PRO_5043530899" evidence="4">
    <location>
        <begin position="18"/>
        <end position="144"/>
    </location>
</feature>
<gene>
    <name evidence="5" type="ORF">QE152_g7533</name>
</gene>
<dbReference type="AlphaFoldDB" id="A0AAW1MEE2"/>
<organism evidence="5 6">
    <name type="scientific">Popillia japonica</name>
    <name type="common">Japanese beetle</name>
    <dbReference type="NCBI Taxonomy" id="7064"/>
    <lineage>
        <taxon>Eukaryota</taxon>
        <taxon>Metazoa</taxon>
        <taxon>Ecdysozoa</taxon>
        <taxon>Arthropoda</taxon>
        <taxon>Hexapoda</taxon>
        <taxon>Insecta</taxon>
        <taxon>Pterygota</taxon>
        <taxon>Neoptera</taxon>
        <taxon>Endopterygota</taxon>
        <taxon>Coleoptera</taxon>
        <taxon>Polyphaga</taxon>
        <taxon>Scarabaeiformia</taxon>
        <taxon>Scarabaeidae</taxon>
        <taxon>Rutelinae</taxon>
        <taxon>Popillia</taxon>
    </lineage>
</organism>
<accession>A0AAW1MEE2</accession>
<proteinExistence type="predicted"/>
<evidence type="ECO:0000313" key="6">
    <source>
        <dbReference type="Proteomes" id="UP001458880"/>
    </source>
</evidence>
<evidence type="ECO:0000256" key="2">
    <source>
        <dbReference type="PROSITE-ProRule" id="PRU00497"/>
    </source>
</evidence>
<protein>
    <submittedName>
        <fullName evidence="5">Insect cuticle protein</fullName>
    </submittedName>
</protein>
<dbReference type="GO" id="GO:0005615">
    <property type="term" value="C:extracellular space"/>
    <property type="evidence" value="ECO:0007669"/>
    <property type="project" value="TreeGrafter"/>
</dbReference>
<dbReference type="PROSITE" id="PS00233">
    <property type="entry name" value="CHIT_BIND_RR_1"/>
    <property type="match status" value="1"/>
</dbReference>
<dbReference type="InterPro" id="IPR000618">
    <property type="entry name" value="Insect_cuticle"/>
</dbReference>
<reference evidence="5 6" key="1">
    <citation type="journal article" date="2024" name="BMC Genomics">
        <title>De novo assembly and annotation of Popillia japonica's genome with initial clues to its potential as an invasive pest.</title>
        <authorList>
            <person name="Cucini C."/>
            <person name="Boschi S."/>
            <person name="Funari R."/>
            <person name="Cardaioli E."/>
            <person name="Iannotti N."/>
            <person name="Marturano G."/>
            <person name="Paoli F."/>
            <person name="Bruttini M."/>
            <person name="Carapelli A."/>
            <person name="Frati F."/>
            <person name="Nardi F."/>
        </authorList>
    </citation>
    <scope>NUCLEOTIDE SEQUENCE [LARGE SCALE GENOMIC DNA]</scope>
    <source>
        <strain evidence="5">DMR45628</strain>
    </source>
</reference>
<dbReference type="InterPro" id="IPR031311">
    <property type="entry name" value="CHIT_BIND_RR_consensus"/>
</dbReference>
<feature type="region of interest" description="Disordered" evidence="3">
    <location>
        <begin position="46"/>
        <end position="104"/>
    </location>
</feature>
<keyword evidence="4" id="KW-0732">Signal</keyword>
<dbReference type="InterPro" id="IPR051217">
    <property type="entry name" value="Insect_Cuticle_Struc_Prot"/>
</dbReference>
<evidence type="ECO:0000256" key="4">
    <source>
        <dbReference type="SAM" id="SignalP"/>
    </source>
</evidence>
<dbReference type="GO" id="GO:0031012">
    <property type="term" value="C:extracellular matrix"/>
    <property type="evidence" value="ECO:0007669"/>
    <property type="project" value="TreeGrafter"/>
</dbReference>
<sequence>MKCGIAILLCITSQVLGVIRDRGDGYSYHKFSGPVSGEIKEVLWSEPSKMNPNGKTRDFVAKPDYDYSYGVRDPKTGNAQDHQESRDGDADHQESRDGDAVSGQYTVLEADGTMRIVKYTADDVNGFKATVEYVRPDGTQRKAE</sequence>